<dbReference type="InterPro" id="IPR038718">
    <property type="entry name" value="SNF2-like_sf"/>
</dbReference>
<evidence type="ECO:0000256" key="1">
    <source>
        <dbReference type="ARBA" id="ARBA00022801"/>
    </source>
</evidence>
<comment type="caution">
    <text evidence="4">The sequence shown here is derived from an EMBL/GenBank/DDBJ whole genome shotgun (WGS) entry which is preliminary data.</text>
</comment>
<gene>
    <name evidence="4" type="ORF">GCM10009750_12550</name>
</gene>
<organism evidence="4 5">
    <name type="scientific">Agromyces salentinus</name>
    <dbReference type="NCBI Taxonomy" id="269421"/>
    <lineage>
        <taxon>Bacteria</taxon>
        <taxon>Bacillati</taxon>
        <taxon>Actinomycetota</taxon>
        <taxon>Actinomycetes</taxon>
        <taxon>Micrococcales</taxon>
        <taxon>Microbacteriaceae</taxon>
        <taxon>Agromyces</taxon>
    </lineage>
</organism>
<dbReference type="Gene3D" id="3.40.50.300">
    <property type="entry name" value="P-loop containing nucleotide triphosphate hydrolases"/>
    <property type="match status" value="1"/>
</dbReference>
<evidence type="ECO:0000313" key="4">
    <source>
        <dbReference type="EMBL" id="GAA1830227.1"/>
    </source>
</evidence>
<keyword evidence="1" id="KW-0378">Hydrolase</keyword>
<evidence type="ECO:0000259" key="2">
    <source>
        <dbReference type="PROSITE" id="PS51192"/>
    </source>
</evidence>
<evidence type="ECO:0000313" key="5">
    <source>
        <dbReference type="Proteomes" id="UP001501746"/>
    </source>
</evidence>
<dbReference type="Pfam" id="PF00176">
    <property type="entry name" value="SNF2-rel_dom"/>
    <property type="match status" value="1"/>
</dbReference>
<dbReference type="PROSITE" id="PS51194">
    <property type="entry name" value="HELICASE_CTER"/>
    <property type="match status" value="1"/>
</dbReference>
<proteinExistence type="predicted"/>
<protein>
    <recommendedName>
        <fullName evidence="6">DEAD/DEAH box helicase</fullName>
    </recommendedName>
</protein>
<dbReference type="CDD" id="cd17919">
    <property type="entry name" value="DEXHc_Snf"/>
    <property type="match status" value="1"/>
</dbReference>
<feature type="domain" description="Helicase C-terminal" evidence="3">
    <location>
        <begin position="708"/>
        <end position="882"/>
    </location>
</feature>
<accession>A0ABP4YY74</accession>
<dbReference type="SMART" id="SM00490">
    <property type="entry name" value="HELICc"/>
    <property type="match status" value="1"/>
</dbReference>
<feature type="domain" description="Helicase ATP-binding" evidence="2">
    <location>
        <begin position="466"/>
        <end position="627"/>
    </location>
</feature>
<dbReference type="PANTHER" id="PTHR10799">
    <property type="entry name" value="SNF2/RAD54 HELICASE FAMILY"/>
    <property type="match status" value="1"/>
</dbReference>
<dbReference type="Proteomes" id="UP001501746">
    <property type="component" value="Unassembled WGS sequence"/>
</dbReference>
<dbReference type="SUPFAM" id="SSF52540">
    <property type="entry name" value="P-loop containing nucleoside triphosphate hydrolases"/>
    <property type="match status" value="2"/>
</dbReference>
<keyword evidence="5" id="KW-1185">Reference proteome</keyword>
<dbReference type="PROSITE" id="PS51192">
    <property type="entry name" value="HELICASE_ATP_BIND_1"/>
    <property type="match status" value="1"/>
</dbReference>
<sequence>MGLRSSWEWTTLDRDDLIRLRAASDEVSGWSRRAQIVLAHREDVERRAEEATRTLRSRVADVALHGVPHWRVLPLGPGDGASIGWMARRRALPPLHPVELESLTRLTDEVPRALDLVKSITGARRFVSSAKARSAGIDAGEFLAQFHEWGRTARISEFIERIDDQQRAPEQIHPSAVLDERVGLTESFAALGSPRLAAKDRFGGLAAAISAIDEALSREADVRRRAGEAGSAMRRAEAQRLIADMPVERLKDTTRERIRIAPLTDAGIVSVQDVFTNAERLAHLPGIGATTAARIRGAAQTLWQATYEETSIRIDVNAPLSGTENLLRQLGAWDAIRATKKAKEDLANLQRLRPLAAALRSDVSHLVVMAPHDDHQALLDAADTVIDRARSSTAASRTGLDGDFWRDFLSRPSDYFVMIDELGFVLENEDVVAGGLPEDVVAAIRRFELETDHLDASLRGYQSFAARFALVQRKVIIGDEMGLGKTVEALAVLCHLYSKGSQHSVVVCPAAVVTNWMREIEAKSKLPAHRIHGSGRYAAMQRWVLRGGVAVTTYESLGWVKAQLSSAVVIACVVVDEAHYVKNPAAQRSRRTSNLIETAERAILLTGTPLENRVEEFRNLVAYVRPDLVIDATDVRPRLFRQQVAPAYLRRTTEDVLTELPELVEVNEWIPMSNADEVAYREAVMSGNFHSMRQAAMLGGEQSAKLQRLRELVQEAEDNDRKVIVFSHFLNVLGEVARTLPGAVFGPLTGSVPAAKRQELVDEFSSAGRGAVLVSQIIAGGVGLNIQAASMVVICEPQLKPTIEWQAIARSRRMGQLRSVQVHRLLSDEGADVRVTQILAKKKALFEDFAAVSDAAEWAPEAVDISDGELVREVVSAERERLLSWQSPEASNATL</sequence>
<dbReference type="InterPro" id="IPR001650">
    <property type="entry name" value="Helicase_C-like"/>
</dbReference>
<dbReference type="SMART" id="SM00487">
    <property type="entry name" value="DEXDc"/>
    <property type="match status" value="1"/>
</dbReference>
<dbReference type="InterPro" id="IPR027417">
    <property type="entry name" value="P-loop_NTPase"/>
</dbReference>
<name>A0ABP4YY74_9MICO</name>
<dbReference type="CDD" id="cd18793">
    <property type="entry name" value="SF2_C_SNF"/>
    <property type="match status" value="1"/>
</dbReference>
<reference evidence="5" key="1">
    <citation type="journal article" date="2019" name="Int. J. Syst. Evol. Microbiol.">
        <title>The Global Catalogue of Microorganisms (GCM) 10K type strain sequencing project: providing services to taxonomists for standard genome sequencing and annotation.</title>
        <authorList>
            <consortium name="The Broad Institute Genomics Platform"/>
            <consortium name="The Broad Institute Genome Sequencing Center for Infectious Disease"/>
            <person name="Wu L."/>
            <person name="Ma J."/>
        </authorList>
    </citation>
    <scope>NUCLEOTIDE SEQUENCE [LARGE SCALE GENOMIC DNA]</scope>
    <source>
        <strain evidence="5">JCM 14323</strain>
    </source>
</reference>
<dbReference type="InterPro" id="IPR014001">
    <property type="entry name" value="Helicase_ATP-bd"/>
</dbReference>
<dbReference type="InterPro" id="IPR049730">
    <property type="entry name" value="SNF2/RAD54-like_C"/>
</dbReference>
<dbReference type="Gene3D" id="3.40.50.10810">
    <property type="entry name" value="Tandem AAA-ATPase domain"/>
    <property type="match status" value="1"/>
</dbReference>
<dbReference type="EMBL" id="BAAANK010000003">
    <property type="protein sequence ID" value="GAA1830227.1"/>
    <property type="molecule type" value="Genomic_DNA"/>
</dbReference>
<evidence type="ECO:0008006" key="6">
    <source>
        <dbReference type="Google" id="ProtNLM"/>
    </source>
</evidence>
<dbReference type="Pfam" id="PF00271">
    <property type="entry name" value="Helicase_C"/>
    <property type="match status" value="1"/>
</dbReference>
<evidence type="ECO:0000259" key="3">
    <source>
        <dbReference type="PROSITE" id="PS51194"/>
    </source>
</evidence>
<dbReference type="InterPro" id="IPR000330">
    <property type="entry name" value="SNF2_N"/>
</dbReference>